<name>A0ABM8Q9D8_9BACT</name>
<evidence type="ECO:0008006" key="4">
    <source>
        <dbReference type="Google" id="ProtNLM"/>
    </source>
</evidence>
<reference evidence="2 3" key="1">
    <citation type="submission" date="2020-11" db="EMBL/GenBank/DDBJ databases">
        <authorList>
            <person name="Peeters C."/>
        </authorList>
    </citation>
    <scope>NUCLEOTIDE SEQUENCE [LARGE SCALE GENOMIC DNA]</scope>
    <source>
        <strain evidence="2 3">LMG 7974</strain>
    </source>
</reference>
<evidence type="ECO:0000256" key="1">
    <source>
        <dbReference type="ARBA" id="ARBA00023284"/>
    </source>
</evidence>
<dbReference type="RefSeq" id="WP_229933285.1">
    <property type="nucleotide sequence ID" value="NZ_CAJHOF010000015.1"/>
</dbReference>
<dbReference type="Proteomes" id="UP000789803">
    <property type="component" value="Unassembled WGS sequence"/>
</dbReference>
<comment type="caution">
    <text evidence="2">The sequence shown here is derived from an EMBL/GenBank/DDBJ whole genome shotgun (WGS) entry which is preliminary data.</text>
</comment>
<dbReference type="EMBL" id="CAJHOF010000015">
    <property type="protein sequence ID" value="CAD7289384.1"/>
    <property type="molecule type" value="Genomic_DNA"/>
</dbReference>
<dbReference type="PROSITE" id="PS00194">
    <property type="entry name" value="THIOREDOXIN_1"/>
    <property type="match status" value="1"/>
</dbReference>
<keyword evidence="3" id="KW-1185">Reference proteome</keyword>
<evidence type="ECO:0000313" key="2">
    <source>
        <dbReference type="EMBL" id="CAD7289384.1"/>
    </source>
</evidence>
<keyword evidence="1" id="KW-0676">Redox-active center</keyword>
<dbReference type="SUPFAM" id="SSF52833">
    <property type="entry name" value="Thioredoxin-like"/>
    <property type="match status" value="1"/>
</dbReference>
<sequence length="205" mass="23790">MKKILAFLISFMFLLTGCNQEESSDTLARIKNFKEFNDGEEIVLKGVMKNKLTLVRKNGGFVVKGQEDKYLMLDIFGTFCPPCQKEAPEIMQYQIDNKDKFNIIGLTHFENVTDEYVVSDFVKKYNAYYFITNDIKLNDRLAEQIVRDIGYTSEIALPFKVLLKDGYYQILTDNNTGKFGVKYYIGGIKMDRFKKDVERIEQIGK</sequence>
<dbReference type="PROSITE" id="PS51257">
    <property type="entry name" value="PROKAR_LIPOPROTEIN"/>
    <property type="match status" value="1"/>
</dbReference>
<dbReference type="InterPro" id="IPR017937">
    <property type="entry name" value="Thioredoxin_CS"/>
</dbReference>
<accession>A0ABM8Q9D8</accession>
<organism evidence="2 3">
    <name type="scientific">Campylobacter majalis</name>
    <dbReference type="NCBI Taxonomy" id="2790656"/>
    <lineage>
        <taxon>Bacteria</taxon>
        <taxon>Pseudomonadati</taxon>
        <taxon>Campylobacterota</taxon>
        <taxon>Epsilonproteobacteria</taxon>
        <taxon>Campylobacterales</taxon>
        <taxon>Campylobacteraceae</taxon>
        <taxon>Campylobacter</taxon>
    </lineage>
</organism>
<dbReference type="InterPro" id="IPR036249">
    <property type="entry name" value="Thioredoxin-like_sf"/>
</dbReference>
<proteinExistence type="predicted"/>
<evidence type="ECO:0000313" key="3">
    <source>
        <dbReference type="Proteomes" id="UP000789803"/>
    </source>
</evidence>
<gene>
    <name evidence="2" type="ORF">LMG7974_01503</name>
</gene>
<protein>
    <recommendedName>
        <fullName evidence="4">TlpA family protein disulfide reductase</fullName>
    </recommendedName>
</protein>
<dbReference type="Gene3D" id="3.40.30.10">
    <property type="entry name" value="Glutaredoxin"/>
    <property type="match status" value="1"/>
</dbReference>